<dbReference type="Pfam" id="PF03706">
    <property type="entry name" value="LPG_synthase_TM"/>
    <property type="match status" value="1"/>
</dbReference>
<feature type="transmembrane region" description="Helical" evidence="6">
    <location>
        <begin position="46"/>
        <end position="70"/>
    </location>
</feature>
<keyword evidence="5 6" id="KW-0472">Membrane</keyword>
<evidence type="ECO:0000256" key="1">
    <source>
        <dbReference type="ARBA" id="ARBA00004651"/>
    </source>
</evidence>
<dbReference type="EMBL" id="CP001661">
    <property type="protein sequence ID" value="ACT18238.1"/>
    <property type="molecule type" value="Genomic_DNA"/>
</dbReference>
<dbReference type="PANTHER" id="PTHR39087:SF2">
    <property type="entry name" value="UPF0104 MEMBRANE PROTEIN MJ1595"/>
    <property type="match status" value="1"/>
</dbReference>
<keyword evidence="4 6" id="KW-1133">Transmembrane helix</keyword>
<feature type="transmembrane region" description="Helical" evidence="6">
    <location>
        <begin position="287"/>
        <end position="307"/>
    </location>
</feature>
<dbReference type="OrthoDB" id="8936159at2"/>
<dbReference type="HOGENOM" id="CLU_052307_1_0_7"/>
<dbReference type="InterPro" id="IPR022791">
    <property type="entry name" value="L-PG_synthase/AglD"/>
</dbReference>
<evidence type="ECO:0000313" key="7">
    <source>
        <dbReference type="EMBL" id="ACT18238.1"/>
    </source>
</evidence>
<dbReference type="NCBIfam" id="TIGR00374">
    <property type="entry name" value="flippase-like domain"/>
    <property type="match status" value="1"/>
</dbReference>
<organism evidence="7">
    <name type="scientific">Geobacter sp. (strain M21)</name>
    <dbReference type="NCBI Taxonomy" id="443144"/>
    <lineage>
        <taxon>Bacteria</taxon>
        <taxon>Pseudomonadati</taxon>
        <taxon>Thermodesulfobacteriota</taxon>
        <taxon>Desulfuromonadia</taxon>
        <taxon>Geobacterales</taxon>
        <taxon>Geobacteraceae</taxon>
        <taxon>Geobacter</taxon>
    </lineage>
</organism>
<comment type="subcellular location">
    <subcellularLocation>
        <location evidence="1">Cell membrane</location>
        <topology evidence="1">Multi-pass membrane protein</topology>
    </subcellularLocation>
</comment>
<dbReference type="STRING" id="443144.GM21_2186"/>
<dbReference type="PANTHER" id="PTHR39087">
    <property type="entry name" value="UPF0104 MEMBRANE PROTEIN MJ1595"/>
    <property type="match status" value="1"/>
</dbReference>
<evidence type="ECO:0000256" key="5">
    <source>
        <dbReference type="ARBA" id="ARBA00023136"/>
    </source>
</evidence>
<sequence>MTASFAHTLHRINLALLALSALFLWVALSGADWQQLLSSLSAAGRYLPLLLVPYALTSFLWTASWSALLADAPAPPAGRLYLVRLAGESLNQLTPAASFGGEPFKAQLLHAEGVGWQEATASLAVHKAVTVLSLVCYILAALLLLPAVLPRFPLPLALAGWVGTFVLGAGASVFLWLQRRSPCSSLIRLLQRLGLCPAALLSRQEELARFDATLSGFYRKRKRAAVIAFGLYLLGWAMHALEVYLAFRILGHPIPLELALCLDGLSQLASALGFMIPASLGVQDGGIVGLSLVFNLGATLGAGLSVLRRLREACWLSAGLLAGVVLARDGKTRRRRNHHA</sequence>
<dbReference type="AlphaFoldDB" id="C6DYF4"/>
<evidence type="ECO:0000256" key="6">
    <source>
        <dbReference type="SAM" id="Phobius"/>
    </source>
</evidence>
<dbReference type="GO" id="GO:0005886">
    <property type="term" value="C:plasma membrane"/>
    <property type="evidence" value="ECO:0007669"/>
    <property type="project" value="UniProtKB-SubCell"/>
</dbReference>
<name>C6DYF4_GEOSM</name>
<keyword evidence="3 6" id="KW-0812">Transmembrane</keyword>
<reference evidence="7" key="1">
    <citation type="submission" date="2009-07" db="EMBL/GenBank/DDBJ databases">
        <title>Complete sequence of Geobacter sp. M21.</title>
        <authorList>
            <consortium name="US DOE Joint Genome Institute"/>
            <person name="Lucas S."/>
            <person name="Copeland A."/>
            <person name="Lapidus A."/>
            <person name="Glavina del Rio T."/>
            <person name="Dalin E."/>
            <person name="Tice H."/>
            <person name="Bruce D."/>
            <person name="Goodwin L."/>
            <person name="Pitluck S."/>
            <person name="Saunders E."/>
            <person name="Brettin T."/>
            <person name="Detter J.C."/>
            <person name="Han C."/>
            <person name="Larimer F."/>
            <person name="Land M."/>
            <person name="Hauser L."/>
            <person name="Kyrpides N."/>
            <person name="Ovchinnikova G."/>
            <person name="Lovley D."/>
        </authorList>
    </citation>
    <scope>NUCLEOTIDE SEQUENCE [LARGE SCALE GENOMIC DNA]</scope>
    <source>
        <strain evidence="7">M21</strain>
    </source>
</reference>
<feature type="transmembrane region" description="Helical" evidence="6">
    <location>
        <begin position="128"/>
        <end position="149"/>
    </location>
</feature>
<accession>C6DYF4</accession>
<evidence type="ECO:0000256" key="2">
    <source>
        <dbReference type="ARBA" id="ARBA00022475"/>
    </source>
</evidence>
<gene>
    <name evidence="7" type="ordered locus">GM21_2186</name>
</gene>
<feature type="transmembrane region" description="Helical" evidence="6">
    <location>
        <begin position="155"/>
        <end position="177"/>
    </location>
</feature>
<keyword evidence="2" id="KW-1003">Cell membrane</keyword>
<proteinExistence type="predicted"/>
<evidence type="ECO:0000256" key="3">
    <source>
        <dbReference type="ARBA" id="ARBA00022692"/>
    </source>
</evidence>
<evidence type="ECO:0008006" key="8">
    <source>
        <dbReference type="Google" id="ProtNLM"/>
    </source>
</evidence>
<protein>
    <recommendedName>
        <fullName evidence="8">Flippase-like domain-containing protein</fullName>
    </recommendedName>
</protein>
<feature type="transmembrane region" description="Helical" evidence="6">
    <location>
        <begin position="224"/>
        <end position="247"/>
    </location>
</feature>
<dbReference type="KEGG" id="gem:GM21_2186"/>
<evidence type="ECO:0000256" key="4">
    <source>
        <dbReference type="ARBA" id="ARBA00022989"/>
    </source>
</evidence>
<dbReference type="eggNOG" id="COG0392">
    <property type="taxonomic scope" value="Bacteria"/>
</dbReference>